<dbReference type="InterPro" id="IPR011096">
    <property type="entry name" value="FTP_domain"/>
</dbReference>
<evidence type="ECO:0000313" key="17">
    <source>
        <dbReference type="Proteomes" id="UP001150569"/>
    </source>
</evidence>
<dbReference type="GO" id="GO:0005615">
    <property type="term" value="C:extracellular space"/>
    <property type="evidence" value="ECO:0007669"/>
    <property type="project" value="InterPro"/>
</dbReference>
<keyword evidence="9 13" id="KW-0482">Metalloprotease</keyword>
<keyword evidence="7 13" id="KW-0378">Hydrolase</keyword>
<proteinExistence type="inferred from homology"/>
<keyword evidence="10 13" id="KW-0865">Zymogen</keyword>
<keyword evidence="3 13" id="KW-0964">Secreted</keyword>
<dbReference type="AlphaFoldDB" id="A0A9W8E1L4"/>
<sequence>MTTGKRVLLLGLLMAAALTMVRGIASEPDAAGLSFGPDLGHRYYDTSVQESGVSIDTDDPLEVVREFLLNKFGLSADAYVVTDHYHSVMPPVHHVYLRQVLRGLPVANARMNINIDGENRIVSYGSSFVLPSDTDTETGASSEAPRSNGSTTATPSSEAAGNTITPSHGASDSTGAPRHFRRSENTLSATEALLRVADFLDTPVADPSAIAETVQGSLTGEGPVMSLQGVDVSADAEDVPVELAFLVTETGELIQVYGVILRTDLHWVHAFVDAQTGQVLECNSWTSHAHVGETAVSPTRSSPVASEVVATARPKYQYRVLPLGTTDPLADQRRLVNRTEIGEKYLAHWHNLGNGTTFTDTQGNNVHAQVDATGRGQWQNLPRPQGGANLVFDSPINLADEPERYTDAAVTNLFYWSNILHDVFLNYGFDEPAGNFQHTNFATGTGQGGDPVIASGQSGAGTNNADFATPPDGRSPRMRMYLWTQTTPRRDGDLENDIIIHEYGHGISTRLTGGSANSNCLAWGESRGMGEGWSDFFSVVFRTQAGAVRQAFPSAVASEVHSTSKVGVTESVTDALAAVPDMVVGEYVMGSKGVGIRRYPYSTSLTRNQFTYASLNTISIYDAHTIGTVWGSILYEVLWGLLAELPFQPDLYTASLDHGNTLALQLVVTGLKLQPCRPTFIDARDAIFQAEELLIHGQYKCTLWRAFAKRGLGFDAKRNNRTYIDGHALPEGC</sequence>
<organism evidence="16 17">
    <name type="scientific">Tieghemiomyces parasiticus</name>
    <dbReference type="NCBI Taxonomy" id="78921"/>
    <lineage>
        <taxon>Eukaryota</taxon>
        <taxon>Fungi</taxon>
        <taxon>Fungi incertae sedis</taxon>
        <taxon>Zoopagomycota</taxon>
        <taxon>Kickxellomycotina</taxon>
        <taxon>Dimargaritomycetes</taxon>
        <taxon>Dimargaritales</taxon>
        <taxon>Dimargaritaceae</taxon>
        <taxon>Tieghemiomyces</taxon>
    </lineage>
</organism>
<evidence type="ECO:0000256" key="6">
    <source>
        <dbReference type="ARBA" id="ARBA00022729"/>
    </source>
</evidence>
<keyword evidence="17" id="KW-1185">Reference proteome</keyword>
<feature type="binding site" evidence="12">
    <location>
        <position position="505"/>
    </location>
    <ligand>
        <name>Zn(2+)</name>
        <dbReference type="ChEBI" id="CHEBI:29105"/>
        <note>catalytic</note>
    </ligand>
</feature>
<reference evidence="16" key="1">
    <citation type="submission" date="2022-07" db="EMBL/GenBank/DDBJ databases">
        <title>Phylogenomic reconstructions and comparative analyses of Kickxellomycotina fungi.</title>
        <authorList>
            <person name="Reynolds N.K."/>
            <person name="Stajich J.E."/>
            <person name="Barry K."/>
            <person name="Grigoriev I.V."/>
            <person name="Crous P."/>
            <person name="Smith M.E."/>
        </authorList>
    </citation>
    <scope>NUCLEOTIDE SEQUENCE</scope>
    <source>
        <strain evidence="16">RSA 861</strain>
    </source>
</reference>
<keyword evidence="5 12" id="KW-0479">Metal-binding</keyword>
<dbReference type="Gene3D" id="1.10.390.10">
    <property type="entry name" value="Neutral Protease Domain 2"/>
    <property type="match status" value="1"/>
</dbReference>
<dbReference type="EMBL" id="JANBPT010000061">
    <property type="protein sequence ID" value="KAJ1928744.1"/>
    <property type="molecule type" value="Genomic_DNA"/>
</dbReference>
<evidence type="ECO:0000259" key="15">
    <source>
        <dbReference type="Pfam" id="PF07504"/>
    </source>
</evidence>
<dbReference type="Pfam" id="PF07504">
    <property type="entry name" value="FTP"/>
    <property type="match status" value="1"/>
</dbReference>
<evidence type="ECO:0000256" key="1">
    <source>
        <dbReference type="ARBA" id="ARBA00004613"/>
    </source>
</evidence>
<protein>
    <recommendedName>
        <fullName evidence="13">Extracellular metalloproteinase</fullName>
        <ecNumber evidence="13">3.4.24.-</ecNumber>
    </recommendedName>
    <alternativeName>
        <fullName evidence="13">Fungalysin</fullName>
    </alternativeName>
</protein>
<evidence type="ECO:0000313" key="16">
    <source>
        <dbReference type="EMBL" id="KAJ1928744.1"/>
    </source>
</evidence>
<evidence type="ECO:0000256" key="5">
    <source>
        <dbReference type="ARBA" id="ARBA00022723"/>
    </source>
</evidence>
<feature type="active site" evidence="11">
    <location>
        <position position="502"/>
    </location>
</feature>
<dbReference type="CDD" id="cd09596">
    <property type="entry name" value="M36"/>
    <property type="match status" value="1"/>
</dbReference>
<dbReference type="SUPFAM" id="SSF55486">
    <property type="entry name" value="Metalloproteases ('zincins'), catalytic domain"/>
    <property type="match status" value="1"/>
</dbReference>
<feature type="chain" id="PRO_5041019834" description="Extracellular metalloproteinase" evidence="13">
    <location>
        <begin position="24"/>
        <end position="733"/>
    </location>
</feature>
<keyword evidence="6 13" id="KW-0732">Signal</keyword>
<evidence type="ECO:0000256" key="13">
    <source>
        <dbReference type="RuleBase" id="RU364017"/>
    </source>
</evidence>
<accession>A0A9W8E1L4</accession>
<feature type="binding site" evidence="12">
    <location>
        <position position="501"/>
    </location>
    <ligand>
        <name>Zn(2+)</name>
        <dbReference type="ChEBI" id="CHEBI:29105"/>
        <note>catalytic</note>
    </ligand>
</feature>
<name>A0A9W8E1L4_9FUNG</name>
<dbReference type="Gene3D" id="3.10.170.10">
    <property type="match status" value="1"/>
</dbReference>
<feature type="signal peptide" evidence="13">
    <location>
        <begin position="1"/>
        <end position="23"/>
    </location>
</feature>
<evidence type="ECO:0000256" key="11">
    <source>
        <dbReference type="PIRSR" id="PIRSR601842-1"/>
    </source>
</evidence>
<dbReference type="GO" id="GO:0008270">
    <property type="term" value="F:zinc ion binding"/>
    <property type="evidence" value="ECO:0007669"/>
    <property type="project" value="InterPro"/>
</dbReference>
<dbReference type="GO" id="GO:0004222">
    <property type="term" value="F:metalloendopeptidase activity"/>
    <property type="evidence" value="ECO:0007669"/>
    <property type="project" value="InterPro"/>
</dbReference>
<dbReference type="EC" id="3.4.24.-" evidence="13"/>
<evidence type="ECO:0000256" key="10">
    <source>
        <dbReference type="ARBA" id="ARBA00023145"/>
    </source>
</evidence>
<feature type="binding site" evidence="12">
    <location>
        <position position="531"/>
    </location>
    <ligand>
        <name>Zn(2+)</name>
        <dbReference type="ChEBI" id="CHEBI:29105"/>
        <note>catalytic</note>
    </ligand>
</feature>
<dbReference type="Pfam" id="PF02128">
    <property type="entry name" value="Peptidase_M36"/>
    <property type="match status" value="1"/>
</dbReference>
<feature type="domain" description="FTP" evidence="15">
    <location>
        <begin position="92"/>
        <end position="128"/>
    </location>
</feature>
<keyword evidence="4 13" id="KW-0645">Protease</keyword>
<evidence type="ECO:0000256" key="9">
    <source>
        <dbReference type="ARBA" id="ARBA00023049"/>
    </source>
</evidence>
<dbReference type="PANTHER" id="PTHR33478">
    <property type="entry name" value="EXTRACELLULAR METALLOPROTEINASE MEP"/>
    <property type="match status" value="1"/>
</dbReference>
<comment type="cofactor">
    <cofactor evidence="12">
        <name>Zn(2+)</name>
        <dbReference type="ChEBI" id="CHEBI:29105"/>
    </cofactor>
    <text evidence="12">Binds 1 zinc ion per subunit.</text>
</comment>
<evidence type="ECO:0000256" key="12">
    <source>
        <dbReference type="PIRSR" id="PIRSR601842-2"/>
    </source>
</evidence>
<keyword evidence="8 12" id="KW-0862">Zinc</keyword>
<evidence type="ECO:0000256" key="8">
    <source>
        <dbReference type="ARBA" id="ARBA00022833"/>
    </source>
</evidence>
<comment type="caution">
    <text evidence="16">The sequence shown here is derived from an EMBL/GenBank/DDBJ whole genome shotgun (WGS) entry which is preliminary data.</text>
</comment>
<evidence type="ECO:0000256" key="7">
    <source>
        <dbReference type="ARBA" id="ARBA00022801"/>
    </source>
</evidence>
<comment type="subcellular location">
    <subcellularLocation>
        <location evidence="1 13">Secreted</location>
    </subcellularLocation>
</comment>
<dbReference type="Proteomes" id="UP001150569">
    <property type="component" value="Unassembled WGS sequence"/>
</dbReference>
<comment type="similarity">
    <text evidence="2 13">Belongs to the peptidase M36 family.</text>
</comment>
<evidence type="ECO:0000256" key="4">
    <source>
        <dbReference type="ARBA" id="ARBA00022670"/>
    </source>
</evidence>
<feature type="region of interest" description="Disordered" evidence="14">
    <location>
        <begin position="132"/>
        <end position="180"/>
    </location>
</feature>
<dbReference type="InterPro" id="IPR050371">
    <property type="entry name" value="Fungal_virulence_M36"/>
</dbReference>
<dbReference type="InterPro" id="IPR001842">
    <property type="entry name" value="Peptidase_M36"/>
</dbReference>
<evidence type="ECO:0000256" key="14">
    <source>
        <dbReference type="SAM" id="MobiDB-lite"/>
    </source>
</evidence>
<feature type="compositionally biased region" description="Polar residues" evidence="14">
    <location>
        <begin position="137"/>
        <end position="174"/>
    </location>
</feature>
<dbReference type="OrthoDB" id="3227768at2759"/>
<gene>
    <name evidence="16" type="ORF">IWQ60_001793</name>
</gene>
<dbReference type="InterPro" id="IPR027268">
    <property type="entry name" value="Peptidase_M4/M1_CTD_sf"/>
</dbReference>
<dbReference type="PANTHER" id="PTHR33478:SF1">
    <property type="entry name" value="EXTRACELLULAR METALLOPROTEINASE MEP"/>
    <property type="match status" value="1"/>
</dbReference>
<evidence type="ECO:0000256" key="2">
    <source>
        <dbReference type="ARBA" id="ARBA00006006"/>
    </source>
</evidence>
<dbReference type="GO" id="GO:0006508">
    <property type="term" value="P:proteolysis"/>
    <property type="evidence" value="ECO:0007669"/>
    <property type="project" value="UniProtKB-KW"/>
</dbReference>
<evidence type="ECO:0000256" key="3">
    <source>
        <dbReference type="ARBA" id="ARBA00022525"/>
    </source>
</evidence>